<dbReference type="InterPro" id="IPR026392">
    <property type="entry name" value="Exo/Archaeosortase_dom"/>
</dbReference>
<feature type="transmembrane region" description="Helical" evidence="8">
    <location>
        <begin position="104"/>
        <end position="124"/>
    </location>
</feature>
<evidence type="ECO:0000256" key="4">
    <source>
        <dbReference type="ARBA" id="ARBA00022692"/>
    </source>
</evidence>
<keyword evidence="10" id="KW-1185">Reference proteome</keyword>
<feature type="transmembrane region" description="Helical" evidence="8">
    <location>
        <begin position="68"/>
        <end position="92"/>
    </location>
</feature>
<sequence length="178" mass="18529">MASSDGQVQRRPSLIIAVFLLVAALALLLLGQSVRSVEALAQATLLNLGGLGADAMGQAVIFPLDGRWVGVGFSVGCSVAPLTALFLGGSAAAAWMRPLRLRSVALGVGALVLVFMIANQLRIATIVAMMKTMGFERGYEFSHVFLGSAISTIGFVAAVLLFVRLILRDPARMSAVGA</sequence>
<reference evidence="9" key="1">
    <citation type="submission" date="2022-06" db="EMBL/GenBank/DDBJ databases">
        <title>Ornithinimicrobium JY.X270.</title>
        <authorList>
            <person name="Huang Y."/>
        </authorList>
    </citation>
    <scope>NUCLEOTIDE SEQUENCE</scope>
    <source>
        <strain evidence="9">JY.X270</strain>
    </source>
</reference>
<keyword evidence="5" id="KW-0378">Hydrolase</keyword>
<protein>
    <submittedName>
        <fullName evidence="9">Exosortase/archaeosortase family protein</fullName>
    </submittedName>
</protein>
<dbReference type="RefSeq" id="WP_252620745.1">
    <property type="nucleotide sequence ID" value="NZ_CP099490.1"/>
</dbReference>
<evidence type="ECO:0000256" key="1">
    <source>
        <dbReference type="ARBA" id="ARBA00004651"/>
    </source>
</evidence>
<evidence type="ECO:0000256" key="3">
    <source>
        <dbReference type="ARBA" id="ARBA00022670"/>
    </source>
</evidence>
<keyword evidence="2" id="KW-1003">Cell membrane</keyword>
<evidence type="ECO:0000256" key="7">
    <source>
        <dbReference type="ARBA" id="ARBA00023136"/>
    </source>
</evidence>
<keyword evidence="6 8" id="KW-1133">Transmembrane helix</keyword>
<feature type="transmembrane region" description="Helical" evidence="8">
    <location>
        <begin position="144"/>
        <end position="167"/>
    </location>
</feature>
<evidence type="ECO:0000313" key="9">
    <source>
        <dbReference type="EMBL" id="USQ76071.1"/>
    </source>
</evidence>
<accession>A0ABY4YHR8</accession>
<keyword evidence="4 8" id="KW-0812">Transmembrane</keyword>
<comment type="subcellular location">
    <subcellularLocation>
        <location evidence="1">Cell membrane</location>
        <topology evidence="1">Multi-pass membrane protein</topology>
    </subcellularLocation>
</comment>
<dbReference type="Proteomes" id="UP001056535">
    <property type="component" value="Chromosome"/>
</dbReference>
<keyword evidence="7 8" id="KW-0472">Membrane</keyword>
<name>A0ABY4YHR8_9MICO</name>
<dbReference type="EMBL" id="CP099490">
    <property type="protein sequence ID" value="USQ76071.1"/>
    <property type="molecule type" value="Genomic_DNA"/>
</dbReference>
<evidence type="ECO:0000256" key="6">
    <source>
        <dbReference type="ARBA" id="ARBA00022989"/>
    </source>
</evidence>
<dbReference type="NCBIfam" id="TIGR04178">
    <property type="entry name" value="exo_archaeo"/>
    <property type="match status" value="1"/>
</dbReference>
<gene>
    <name evidence="9" type="ORF">NF557_15985</name>
</gene>
<organism evidence="9 10">
    <name type="scientific">Ornithinimicrobium cryptoxanthini</name>
    <dbReference type="NCBI Taxonomy" id="2934161"/>
    <lineage>
        <taxon>Bacteria</taxon>
        <taxon>Bacillati</taxon>
        <taxon>Actinomycetota</taxon>
        <taxon>Actinomycetes</taxon>
        <taxon>Micrococcales</taxon>
        <taxon>Ornithinimicrobiaceae</taxon>
        <taxon>Ornithinimicrobium</taxon>
    </lineage>
</organism>
<evidence type="ECO:0000256" key="5">
    <source>
        <dbReference type="ARBA" id="ARBA00022801"/>
    </source>
</evidence>
<evidence type="ECO:0000256" key="2">
    <source>
        <dbReference type="ARBA" id="ARBA00022475"/>
    </source>
</evidence>
<evidence type="ECO:0000313" key="10">
    <source>
        <dbReference type="Proteomes" id="UP001056535"/>
    </source>
</evidence>
<keyword evidence="3" id="KW-0645">Protease</keyword>
<evidence type="ECO:0000256" key="8">
    <source>
        <dbReference type="SAM" id="Phobius"/>
    </source>
</evidence>
<proteinExistence type="predicted"/>